<dbReference type="EMBL" id="HACG01052542">
    <property type="protein sequence ID" value="CEK99413.1"/>
    <property type="molecule type" value="Transcribed_RNA"/>
</dbReference>
<organism evidence="1">
    <name type="scientific">Arion vulgaris</name>
    <dbReference type="NCBI Taxonomy" id="1028688"/>
    <lineage>
        <taxon>Eukaryota</taxon>
        <taxon>Metazoa</taxon>
        <taxon>Spiralia</taxon>
        <taxon>Lophotrochozoa</taxon>
        <taxon>Mollusca</taxon>
        <taxon>Gastropoda</taxon>
        <taxon>Heterobranchia</taxon>
        <taxon>Euthyneura</taxon>
        <taxon>Panpulmonata</taxon>
        <taxon>Eupulmonata</taxon>
        <taxon>Stylommatophora</taxon>
        <taxon>Helicina</taxon>
        <taxon>Arionoidea</taxon>
        <taxon>Arionidae</taxon>
        <taxon>Arion</taxon>
    </lineage>
</organism>
<accession>A0A0B7C2J3</accession>
<reference evidence="1" key="1">
    <citation type="submission" date="2014-12" db="EMBL/GenBank/DDBJ databases">
        <title>Insight into the proteome of Arion vulgaris.</title>
        <authorList>
            <person name="Aradska J."/>
            <person name="Bulat T."/>
            <person name="Smidak R."/>
            <person name="Sarate P."/>
            <person name="Gangsoo J."/>
            <person name="Sialana F."/>
            <person name="Bilban M."/>
            <person name="Lubec G."/>
        </authorList>
    </citation>
    <scope>NUCLEOTIDE SEQUENCE</scope>
    <source>
        <tissue evidence="1">Skin</tissue>
    </source>
</reference>
<dbReference type="AlphaFoldDB" id="A0A0B7C2J3"/>
<proteinExistence type="predicted"/>
<feature type="non-terminal residue" evidence="1">
    <location>
        <position position="53"/>
    </location>
</feature>
<sequence length="53" mass="6086">MPLSSVSVLISVYIQYRSEKQAKLIDCFSIFHPQFDILKHLLNNILLSFSSSN</sequence>
<gene>
    <name evidence="1" type="primary">ORF221208</name>
</gene>
<name>A0A0B7C2J3_9EUPU</name>
<protein>
    <submittedName>
        <fullName evidence="1">Uncharacterized protein</fullName>
    </submittedName>
</protein>
<evidence type="ECO:0000313" key="1">
    <source>
        <dbReference type="EMBL" id="CEK99413.1"/>
    </source>
</evidence>